<dbReference type="InterPro" id="IPR027417">
    <property type="entry name" value="P-loop_NTPase"/>
</dbReference>
<dbReference type="RefSeq" id="WP_166510624.1">
    <property type="nucleotide sequence ID" value="NZ_VNHM01000002.1"/>
</dbReference>
<dbReference type="InterPro" id="IPR004881">
    <property type="entry name" value="Ribosome_biogen_GTPase_RsgA"/>
</dbReference>
<evidence type="ECO:0000256" key="2">
    <source>
        <dbReference type="ARBA" id="ARBA00022517"/>
    </source>
</evidence>
<evidence type="ECO:0000313" key="13">
    <source>
        <dbReference type="EMBL" id="TYO97382.1"/>
    </source>
</evidence>
<evidence type="ECO:0000256" key="6">
    <source>
        <dbReference type="ARBA" id="ARBA00022801"/>
    </source>
</evidence>
<evidence type="ECO:0000256" key="3">
    <source>
        <dbReference type="ARBA" id="ARBA00022723"/>
    </source>
</evidence>
<dbReference type="InterPro" id="IPR030378">
    <property type="entry name" value="G_CP_dom"/>
</dbReference>
<dbReference type="NCBIfam" id="TIGR00157">
    <property type="entry name" value="ribosome small subunit-dependent GTPase A"/>
    <property type="match status" value="1"/>
</dbReference>
<sequence>MNGVIIKAYGGFYFVQIEDRVIKCAIRGKIRRQCGQALVGDRVNVKLLTDAEGVVEEILPRSTRLTRPPVANVNQSVIVFAIKNPEPNPALLDRFLVQSLVAGITPVICFNKKDLAGGMEPEILKQYQKTGHTVLWVSARTGAHMDGLRDILKNRITVFAGPSGVGKSSLLNALQPGLELKTGDISTKLKRGKHTTRHVELIPLHDGGLVADTPGFSSMHLPAMRREDLAGYFNEFAVYEGRCRFTGCLHHREPGCAVKEALEQGKISALRYGHYLEFLAEVMDAERRY</sequence>
<keyword evidence="14" id="KW-1185">Reference proteome</keyword>
<feature type="domain" description="CP-type G" evidence="12">
    <location>
        <begin position="62"/>
        <end position="219"/>
    </location>
</feature>
<dbReference type="GO" id="GO:0042274">
    <property type="term" value="P:ribosomal small subunit biogenesis"/>
    <property type="evidence" value="ECO:0007669"/>
    <property type="project" value="UniProtKB-UniRule"/>
</dbReference>
<evidence type="ECO:0000313" key="14">
    <source>
        <dbReference type="Proteomes" id="UP000323166"/>
    </source>
</evidence>
<comment type="subunit">
    <text evidence="10">Monomer. Associates with 30S ribosomal subunit, binds 16S rRNA.</text>
</comment>
<accession>A0A5S4ZWX7</accession>
<dbReference type="Gene3D" id="2.40.50.140">
    <property type="entry name" value="Nucleic acid-binding proteins"/>
    <property type="match status" value="1"/>
</dbReference>
<dbReference type="EMBL" id="VNHM01000002">
    <property type="protein sequence ID" value="TYO97382.1"/>
    <property type="molecule type" value="Genomic_DNA"/>
</dbReference>
<dbReference type="PANTHER" id="PTHR32120:SF11">
    <property type="entry name" value="SMALL RIBOSOMAL SUBUNIT BIOGENESIS GTPASE RSGA 1, MITOCHONDRIAL-RELATED"/>
    <property type="match status" value="1"/>
</dbReference>
<dbReference type="GO" id="GO:0005525">
    <property type="term" value="F:GTP binding"/>
    <property type="evidence" value="ECO:0007669"/>
    <property type="project" value="UniProtKB-UniRule"/>
</dbReference>
<keyword evidence="9 10" id="KW-0342">GTP-binding</keyword>
<feature type="binding site" evidence="10">
    <location>
        <begin position="111"/>
        <end position="114"/>
    </location>
    <ligand>
        <name>GTP</name>
        <dbReference type="ChEBI" id="CHEBI:37565"/>
    </ligand>
</feature>
<dbReference type="SUPFAM" id="SSF52540">
    <property type="entry name" value="P-loop containing nucleoside triphosphate hydrolases"/>
    <property type="match status" value="1"/>
</dbReference>
<keyword evidence="7 10" id="KW-0862">Zinc</keyword>
<gene>
    <name evidence="10" type="primary">rsgA</name>
    <name evidence="13" type="ORF">LX24_00576</name>
</gene>
<dbReference type="AlphaFoldDB" id="A0A5S4ZWX7"/>
<dbReference type="InterPro" id="IPR012340">
    <property type="entry name" value="NA-bd_OB-fold"/>
</dbReference>
<evidence type="ECO:0000256" key="1">
    <source>
        <dbReference type="ARBA" id="ARBA00022490"/>
    </source>
</evidence>
<dbReference type="Pfam" id="PF16745">
    <property type="entry name" value="RsgA_N"/>
    <property type="match status" value="1"/>
</dbReference>
<feature type="binding site" evidence="10">
    <location>
        <position position="243"/>
    </location>
    <ligand>
        <name>Zn(2+)</name>
        <dbReference type="ChEBI" id="CHEBI:29105"/>
    </ligand>
</feature>
<dbReference type="Proteomes" id="UP000323166">
    <property type="component" value="Unassembled WGS sequence"/>
</dbReference>
<keyword evidence="5 10" id="KW-0547">Nucleotide-binding</keyword>
<keyword evidence="3 10" id="KW-0479">Metal-binding</keyword>
<feature type="binding site" evidence="10">
    <location>
        <begin position="161"/>
        <end position="169"/>
    </location>
    <ligand>
        <name>GTP</name>
        <dbReference type="ChEBI" id="CHEBI:37565"/>
    </ligand>
</feature>
<comment type="subcellular location">
    <subcellularLocation>
        <location evidence="10">Cytoplasm</location>
    </subcellularLocation>
</comment>
<dbReference type="PROSITE" id="PS50936">
    <property type="entry name" value="ENGC_GTPASE"/>
    <property type="match status" value="1"/>
</dbReference>
<evidence type="ECO:0000256" key="7">
    <source>
        <dbReference type="ARBA" id="ARBA00022833"/>
    </source>
</evidence>
<dbReference type="PROSITE" id="PS51721">
    <property type="entry name" value="G_CP"/>
    <property type="match status" value="1"/>
</dbReference>
<organism evidence="13 14">
    <name type="scientific">Desulfallas thermosapovorans DSM 6562</name>
    <dbReference type="NCBI Taxonomy" id="1121431"/>
    <lineage>
        <taxon>Bacteria</taxon>
        <taxon>Bacillati</taxon>
        <taxon>Bacillota</taxon>
        <taxon>Clostridia</taxon>
        <taxon>Eubacteriales</taxon>
        <taxon>Desulfallaceae</taxon>
        <taxon>Desulfallas</taxon>
    </lineage>
</organism>
<dbReference type="GO" id="GO:0046872">
    <property type="term" value="F:metal ion binding"/>
    <property type="evidence" value="ECO:0007669"/>
    <property type="project" value="UniProtKB-KW"/>
</dbReference>
<evidence type="ECO:0000256" key="4">
    <source>
        <dbReference type="ARBA" id="ARBA00022730"/>
    </source>
</evidence>
<dbReference type="Gene3D" id="1.10.40.50">
    <property type="entry name" value="Probable gtpase engc, domain 3"/>
    <property type="match status" value="1"/>
</dbReference>
<dbReference type="GO" id="GO:0019843">
    <property type="term" value="F:rRNA binding"/>
    <property type="evidence" value="ECO:0007669"/>
    <property type="project" value="UniProtKB-KW"/>
</dbReference>
<reference evidence="13 14" key="1">
    <citation type="submission" date="2019-07" db="EMBL/GenBank/DDBJ databases">
        <title>Genomic Encyclopedia of Type Strains, Phase I: the one thousand microbial genomes (KMG-I) project.</title>
        <authorList>
            <person name="Kyrpides N."/>
        </authorList>
    </citation>
    <scope>NUCLEOTIDE SEQUENCE [LARGE SCALE GENOMIC DNA]</scope>
    <source>
        <strain evidence="13 14">DSM 6562</strain>
    </source>
</reference>
<keyword evidence="2 10" id="KW-0690">Ribosome biogenesis</keyword>
<name>A0A5S4ZWX7_9FIRM</name>
<evidence type="ECO:0000256" key="5">
    <source>
        <dbReference type="ARBA" id="ARBA00022741"/>
    </source>
</evidence>
<comment type="function">
    <text evidence="10">One of several proteins that assist in the late maturation steps of the functional core of the 30S ribosomal subunit. Helps release RbfA from mature subunits. May play a role in the assembly of ribosomal proteins into the subunit. Circularly permuted GTPase that catalyzes slow GTP hydrolysis, GTPase activity is stimulated by the 30S ribosomal subunit.</text>
</comment>
<dbReference type="Gene3D" id="3.40.50.300">
    <property type="entry name" value="P-loop containing nucleotide triphosphate hydrolases"/>
    <property type="match status" value="1"/>
</dbReference>
<feature type="domain" description="EngC GTPase" evidence="11">
    <location>
        <begin position="71"/>
        <end position="217"/>
    </location>
</feature>
<keyword evidence="6 10" id="KW-0378">Hydrolase</keyword>
<feature type="binding site" evidence="10">
    <location>
        <position position="248"/>
    </location>
    <ligand>
        <name>Zn(2+)</name>
        <dbReference type="ChEBI" id="CHEBI:29105"/>
    </ligand>
</feature>
<dbReference type="CDD" id="cd01854">
    <property type="entry name" value="YjeQ_EngC"/>
    <property type="match status" value="1"/>
</dbReference>
<dbReference type="EC" id="3.6.1.-" evidence="10"/>
<proteinExistence type="inferred from homology"/>
<protein>
    <recommendedName>
        <fullName evidence="10">Small ribosomal subunit biogenesis GTPase RsgA</fullName>
        <ecNumber evidence="10">3.6.1.-</ecNumber>
    </recommendedName>
</protein>
<comment type="caution">
    <text evidence="13">The sequence shown here is derived from an EMBL/GenBank/DDBJ whole genome shotgun (WGS) entry which is preliminary data.</text>
</comment>
<comment type="cofactor">
    <cofactor evidence="10">
        <name>Zn(2+)</name>
        <dbReference type="ChEBI" id="CHEBI:29105"/>
    </cofactor>
    <text evidence="10">Binds 1 zinc ion per subunit.</text>
</comment>
<dbReference type="Pfam" id="PF03193">
    <property type="entry name" value="RsgA_GTPase"/>
    <property type="match status" value="1"/>
</dbReference>
<dbReference type="CDD" id="cd04466">
    <property type="entry name" value="S1_YloQ_GTPase"/>
    <property type="match status" value="1"/>
</dbReference>
<keyword evidence="8 10" id="KW-0694">RNA-binding</keyword>
<dbReference type="SUPFAM" id="SSF50249">
    <property type="entry name" value="Nucleic acid-binding proteins"/>
    <property type="match status" value="1"/>
</dbReference>
<dbReference type="InterPro" id="IPR010914">
    <property type="entry name" value="RsgA_GTPase_dom"/>
</dbReference>
<evidence type="ECO:0000256" key="9">
    <source>
        <dbReference type="ARBA" id="ARBA00023134"/>
    </source>
</evidence>
<keyword evidence="1 10" id="KW-0963">Cytoplasm</keyword>
<feature type="binding site" evidence="10">
    <location>
        <position position="250"/>
    </location>
    <ligand>
        <name>Zn(2+)</name>
        <dbReference type="ChEBI" id="CHEBI:29105"/>
    </ligand>
</feature>
<evidence type="ECO:0000256" key="8">
    <source>
        <dbReference type="ARBA" id="ARBA00022884"/>
    </source>
</evidence>
<dbReference type="GO" id="GO:0005737">
    <property type="term" value="C:cytoplasm"/>
    <property type="evidence" value="ECO:0007669"/>
    <property type="project" value="UniProtKB-SubCell"/>
</dbReference>
<evidence type="ECO:0000256" key="10">
    <source>
        <dbReference type="HAMAP-Rule" id="MF_01820"/>
    </source>
</evidence>
<dbReference type="PANTHER" id="PTHR32120">
    <property type="entry name" value="SMALL RIBOSOMAL SUBUNIT BIOGENESIS GTPASE RSGA"/>
    <property type="match status" value="1"/>
</dbReference>
<keyword evidence="4 10" id="KW-0699">rRNA-binding</keyword>
<dbReference type="InterPro" id="IPR031944">
    <property type="entry name" value="RsgA_N"/>
</dbReference>
<evidence type="ECO:0000259" key="12">
    <source>
        <dbReference type="PROSITE" id="PS51721"/>
    </source>
</evidence>
<dbReference type="HAMAP" id="MF_01820">
    <property type="entry name" value="GTPase_RsgA"/>
    <property type="match status" value="1"/>
</dbReference>
<evidence type="ECO:0000259" key="11">
    <source>
        <dbReference type="PROSITE" id="PS50936"/>
    </source>
</evidence>
<dbReference type="GO" id="GO:0003924">
    <property type="term" value="F:GTPase activity"/>
    <property type="evidence" value="ECO:0007669"/>
    <property type="project" value="UniProtKB-UniRule"/>
</dbReference>
<comment type="similarity">
    <text evidence="10">Belongs to the TRAFAC class YlqF/YawG GTPase family. RsgA subfamily.</text>
</comment>
<feature type="binding site" evidence="10">
    <location>
        <position position="256"/>
    </location>
    <ligand>
        <name>Zn(2+)</name>
        <dbReference type="ChEBI" id="CHEBI:29105"/>
    </ligand>
</feature>